<reference evidence="3 4" key="1">
    <citation type="submission" date="2018-06" db="EMBL/GenBank/DDBJ databases">
        <authorList>
            <consortium name="Pathogen Informatics"/>
            <person name="Doyle S."/>
        </authorList>
    </citation>
    <scope>NUCLEOTIDE SEQUENCE [LARGE SCALE GENOMIC DNA]</scope>
    <source>
        <strain evidence="3 4">NCTC204</strain>
    </source>
</reference>
<dbReference type="PANTHER" id="PTHR30137">
    <property type="entry name" value="LUCIFERASE-LIKE MONOOXYGENASE"/>
    <property type="match status" value="1"/>
</dbReference>
<accession>A0A378B5K4</accession>
<keyword evidence="3" id="KW-0560">Oxidoreductase</keyword>
<keyword evidence="3" id="KW-0503">Monooxygenase</keyword>
<dbReference type="Proteomes" id="UP000255192">
    <property type="component" value="Unassembled WGS sequence"/>
</dbReference>
<dbReference type="SUPFAM" id="SSF51679">
    <property type="entry name" value="Bacterial luciferase-like"/>
    <property type="match status" value="1"/>
</dbReference>
<dbReference type="AlphaFoldDB" id="A0A378B5K4"/>
<feature type="compositionally biased region" description="Basic residues" evidence="1">
    <location>
        <begin position="357"/>
        <end position="370"/>
    </location>
</feature>
<evidence type="ECO:0000313" key="3">
    <source>
        <dbReference type="EMBL" id="STV29491.1"/>
    </source>
</evidence>
<evidence type="ECO:0000259" key="2">
    <source>
        <dbReference type="Pfam" id="PF00296"/>
    </source>
</evidence>
<dbReference type="InterPro" id="IPR024003">
    <property type="entry name" value="Luciferase-like_KPN01858"/>
</dbReference>
<feature type="region of interest" description="Disordered" evidence="1">
    <location>
        <begin position="324"/>
        <end position="370"/>
    </location>
</feature>
<dbReference type="GO" id="GO:0005829">
    <property type="term" value="C:cytosol"/>
    <property type="evidence" value="ECO:0007669"/>
    <property type="project" value="TreeGrafter"/>
</dbReference>
<organism evidence="3 4">
    <name type="scientific">Klebsiella pneumoniae</name>
    <dbReference type="NCBI Taxonomy" id="573"/>
    <lineage>
        <taxon>Bacteria</taxon>
        <taxon>Pseudomonadati</taxon>
        <taxon>Pseudomonadota</taxon>
        <taxon>Gammaproteobacteria</taxon>
        <taxon>Enterobacterales</taxon>
        <taxon>Enterobacteriaceae</taxon>
        <taxon>Klebsiella/Raoultella group</taxon>
        <taxon>Klebsiella</taxon>
        <taxon>Klebsiella pneumoniae complex</taxon>
    </lineage>
</organism>
<gene>
    <name evidence="3" type="primary">luxA</name>
    <name evidence="3" type="ORF">NCTC204_05288</name>
</gene>
<dbReference type="Gene3D" id="3.20.20.30">
    <property type="entry name" value="Luciferase-like domain"/>
    <property type="match status" value="1"/>
</dbReference>
<sequence length="370" mass="40264">MPKRLGFFTRLLDQGSAQTRYRLAAEQIRHAERLGFDSAWIAQHHFHEQEGGLPSPLVFLAHVAAQTDRIRLGTAIITLPMENPLRVAEDAAVLDLLTDGRLEVGFGSGGTPTSFLPFGLTSEQRGAAFADHLHLIHSAWRGDTLSHPDNRLYPPAPQLAERIWIATFSAEGAIRAGQAGHGLMLSRTQPRPPGEPRLPLDAIQNPIIDAYLAALPDGVAPRILASRTAFVADSHAHALQVAEPGLRKQATQHRAAGHTIEGDSVTDYLQQLDAHVGDPEHVIASLAQDSVLARATDISFQVHSVEPSHRDTLRSIELIAQHIAPPHQIRSPHDAKSGYSGRTGGDYPRFPALSGARRPRCRHPSRPGKL</sequence>
<dbReference type="NCBIfam" id="TIGR04027">
    <property type="entry name" value="LLM_KPN_01858"/>
    <property type="match status" value="1"/>
</dbReference>
<protein>
    <submittedName>
        <fullName evidence="3">Monooxygenase, luciferase family</fullName>
        <ecNumber evidence="3">1.14.14.3</ecNumber>
    </submittedName>
</protein>
<name>A0A378B5K4_KLEPN</name>
<proteinExistence type="predicted"/>
<dbReference type="GO" id="GO:0047646">
    <property type="term" value="F:alkanal monooxygenase (FMN-linked) activity"/>
    <property type="evidence" value="ECO:0007669"/>
    <property type="project" value="UniProtKB-EC"/>
</dbReference>
<dbReference type="PANTHER" id="PTHR30137:SF15">
    <property type="entry name" value="BLL6902 PROTEIN"/>
    <property type="match status" value="1"/>
</dbReference>
<dbReference type="EMBL" id="UGMD01000002">
    <property type="protein sequence ID" value="STV29491.1"/>
    <property type="molecule type" value="Genomic_DNA"/>
</dbReference>
<dbReference type="RefSeq" id="WP_004148503.1">
    <property type="nucleotide sequence ID" value="NZ_CP040993.1"/>
</dbReference>
<dbReference type="InterPro" id="IPR036661">
    <property type="entry name" value="Luciferase-like_sf"/>
</dbReference>
<dbReference type="Pfam" id="PF00296">
    <property type="entry name" value="Bac_luciferase"/>
    <property type="match status" value="1"/>
</dbReference>
<dbReference type="InterPro" id="IPR050766">
    <property type="entry name" value="Bact_Lucif_Oxidored"/>
</dbReference>
<dbReference type="InterPro" id="IPR011251">
    <property type="entry name" value="Luciferase-like_dom"/>
</dbReference>
<dbReference type="EC" id="1.14.14.3" evidence="3"/>
<evidence type="ECO:0000313" key="4">
    <source>
        <dbReference type="Proteomes" id="UP000255192"/>
    </source>
</evidence>
<feature type="domain" description="Luciferase-like" evidence="2">
    <location>
        <begin position="13"/>
        <end position="288"/>
    </location>
</feature>
<evidence type="ECO:0000256" key="1">
    <source>
        <dbReference type="SAM" id="MobiDB-lite"/>
    </source>
</evidence>